<evidence type="ECO:0000313" key="2">
    <source>
        <dbReference type="EMBL" id="GBB89973.1"/>
    </source>
</evidence>
<proteinExistence type="predicted"/>
<feature type="compositionally biased region" description="Low complexity" evidence="1">
    <location>
        <begin position="21"/>
        <end position="32"/>
    </location>
</feature>
<name>A0A2Z6QIG2_9GLOM</name>
<dbReference type="Proteomes" id="UP000247702">
    <property type="component" value="Unassembled WGS sequence"/>
</dbReference>
<keyword evidence="3" id="KW-1185">Reference proteome</keyword>
<protein>
    <recommendedName>
        <fullName evidence="4">Transposase domain-containing protein</fullName>
    </recommendedName>
</protein>
<comment type="caution">
    <text evidence="2">The sequence shown here is derived from an EMBL/GenBank/DDBJ whole genome shotgun (WGS) entry which is preliminary data.</text>
</comment>
<gene>
    <name evidence="2" type="ORF">RclHR1_16820005</name>
</gene>
<accession>A0A2Z6QIG2</accession>
<feature type="region of interest" description="Disordered" evidence="1">
    <location>
        <begin position="123"/>
        <end position="142"/>
    </location>
</feature>
<dbReference type="AlphaFoldDB" id="A0A2Z6QIG2"/>
<reference evidence="2 3" key="1">
    <citation type="submission" date="2017-11" db="EMBL/GenBank/DDBJ databases">
        <title>The genome of Rhizophagus clarus HR1 reveals common genetic basis of auxotrophy among arbuscular mycorrhizal fungi.</title>
        <authorList>
            <person name="Kobayashi Y."/>
        </authorList>
    </citation>
    <scope>NUCLEOTIDE SEQUENCE [LARGE SCALE GENOMIC DNA]</scope>
    <source>
        <strain evidence="2 3">HR1</strain>
    </source>
</reference>
<organism evidence="2 3">
    <name type="scientific">Rhizophagus clarus</name>
    <dbReference type="NCBI Taxonomy" id="94130"/>
    <lineage>
        <taxon>Eukaryota</taxon>
        <taxon>Fungi</taxon>
        <taxon>Fungi incertae sedis</taxon>
        <taxon>Mucoromycota</taxon>
        <taxon>Glomeromycotina</taxon>
        <taxon>Glomeromycetes</taxon>
        <taxon>Glomerales</taxon>
        <taxon>Glomeraceae</taxon>
        <taxon>Rhizophagus</taxon>
    </lineage>
</organism>
<evidence type="ECO:0008006" key="4">
    <source>
        <dbReference type="Google" id="ProtNLM"/>
    </source>
</evidence>
<evidence type="ECO:0000256" key="1">
    <source>
        <dbReference type="SAM" id="MobiDB-lite"/>
    </source>
</evidence>
<dbReference type="EMBL" id="BEXD01000760">
    <property type="protein sequence ID" value="GBB89973.1"/>
    <property type="molecule type" value="Genomic_DNA"/>
</dbReference>
<evidence type="ECO:0000313" key="3">
    <source>
        <dbReference type="Proteomes" id="UP000247702"/>
    </source>
</evidence>
<feature type="compositionally biased region" description="Acidic residues" evidence="1">
    <location>
        <begin position="132"/>
        <end position="142"/>
    </location>
</feature>
<sequence>MKKGGRKRIAANIIDEYNNPSSSTSEQTSTEFTIRKSREKAPTSQELVELIDSTISLAEPQDTTMSIDTHSDNDTYEEQKYIFLPRKKRAKPGTFRRITEVELVAEDSSYNVPAEYDTDDIYTSESSTQEDSPNDEDNDFSDNFENYSHPMFDIPDISDTPDISELPTDELIKGILIWIMKFRSSHNIPNTAIEELIQFIKIILKVCKNINYESFPNSLYMLRKKLGLFDRFTQFAACQKCHKLYKKEEIISKDNNTVMKCSHVEFPNSATKRLKQCRTPLGKKISLNNSISIVPELIYPVSSIQQQLSSMFKRPGFEELLRHWTRSNNFFRPDKADAHLGLMMNLDWFQPYEGTIYSTGVIYAVICNLPRDVRFKPENVLILGILPGPDEVKLHKVNHYLSPIITELESLWEGVNLNRTNECPNGKDI</sequence>
<feature type="region of interest" description="Disordered" evidence="1">
    <location>
        <begin position="1"/>
        <end position="45"/>
    </location>
</feature>
<dbReference type="STRING" id="94130.A0A2Z6QIG2"/>